<evidence type="ECO:0000313" key="2">
    <source>
        <dbReference type="Proteomes" id="UP000260773"/>
    </source>
</evidence>
<organism evidence="1 2">
    <name type="scientific">Coprococcus catus</name>
    <dbReference type="NCBI Taxonomy" id="116085"/>
    <lineage>
        <taxon>Bacteria</taxon>
        <taxon>Bacillati</taxon>
        <taxon>Bacillota</taxon>
        <taxon>Clostridia</taxon>
        <taxon>Lachnospirales</taxon>
        <taxon>Lachnospiraceae</taxon>
        <taxon>Coprococcus</taxon>
    </lineage>
</organism>
<protein>
    <submittedName>
        <fullName evidence="1">DUF3137 domain-containing protein</fullName>
    </submittedName>
</protein>
<comment type="caution">
    <text evidence="1">The sequence shown here is derived from an EMBL/GenBank/DDBJ whole genome shotgun (WGS) entry which is preliminary data.</text>
</comment>
<dbReference type="Pfam" id="PF11335">
    <property type="entry name" value="DUF3137"/>
    <property type="match status" value="1"/>
</dbReference>
<evidence type="ECO:0000313" key="1">
    <source>
        <dbReference type="EMBL" id="RGB80725.1"/>
    </source>
</evidence>
<dbReference type="EMBL" id="QVEP01000009">
    <property type="protein sequence ID" value="RGB80725.1"/>
    <property type="molecule type" value="Genomic_DNA"/>
</dbReference>
<sequence length="245" mass="28254">MSYVIIGLIIVACIIHSVLKKSKETADQAVNDAIVPGVMNALFDDVQMHPEGYLLDVKGSNIPLQTYSYLNSSGNICFRYQGHPAELCSITLTDVNDYIDENNDMRQTNEQEIYRGQWMCCELGETFPTGFTFWPRGKLDKIFRTKTIKTGYEAFDKRFNLSCDNEEWVMYFLNQDRMARILELTQTAFGEFAVCLHGDGKVDLAVHSGHHFFEVGRDRNNPEALKQRYTRELKWCRDMLDVFIS</sequence>
<dbReference type="Proteomes" id="UP000260773">
    <property type="component" value="Unassembled WGS sequence"/>
</dbReference>
<gene>
    <name evidence="1" type="ORF">DW070_05405</name>
</gene>
<dbReference type="RefSeq" id="WP_117527632.1">
    <property type="nucleotide sequence ID" value="NZ_JAQDKA010000017.1"/>
</dbReference>
<dbReference type="InterPro" id="IPR021484">
    <property type="entry name" value="DUF3137"/>
</dbReference>
<name>A0A3E2TQ52_9FIRM</name>
<accession>A0A3E2TQ52</accession>
<dbReference type="AlphaFoldDB" id="A0A3E2TQ52"/>
<proteinExistence type="predicted"/>
<reference evidence="1 2" key="1">
    <citation type="submission" date="2018-08" db="EMBL/GenBank/DDBJ databases">
        <title>A genome reference for cultivated species of the human gut microbiota.</title>
        <authorList>
            <person name="Zou Y."/>
            <person name="Xue W."/>
            <person name="Luo G."/>
        </authorList>
    </citation>
    <scope>NUCLEOTIDE SEQUENCE [LARGE SCALE GENOMIC DNA]</scope>
    <source>
        <strain evidence="1 2">AF45-17</strain>
    </source>
</reference>